<evidence type="ECO:0000256" key="1">
    <source>
        <dbReference type="SAM" id="MobiDB-lite"/>
    </source>
</evidence>
<proteinExistence type="predicted"/>
<reference evidence="2 3" key="1">
    <citation type="submission" date="2024-09" db="EMBL/GenBank/DDBJ databases">
        <authorList>
            <person name="Sun Q."/>
            <person name="Mori K."/>
        </authorList>
    </citation>
    <scope>NUCLEOTIDE SEQUENCE [LARGE SCALE GENOMIC DNA]</scope>
    <source>
        <strain evidence="2 3">JCM 3307</strain>
    </source>
</reference>
<accession>A0ABV5MKB4</accession>
<keyword evidence="3" id="KW-1185">Reference proteome</keyword>
<comment type="caution">
    <text evidence="2">The sequence shown here is derived from an EMBL/GenBank/DDBJ whole genome shotgun (WGS) entry which is preliminary data.</text>
</comment>
<sequence length="283" mass="31038">MTIADAYAFSSAVFDSAVIDWWSVQDHWGSPGVFVERLLGRLEQRPDARTWKDLERRLVVEGECWCSAGFAALPGLAGIARAAARPDRDRALDLAAVIVRSLHRNHKHDDLVRANRHVPAALYRLAEDRLASVRAPSAASALVHVMQDALGFAGYTFWAKISLNFTDEHYHLGCPSCATRLAIVIGDYGHYAAIRHYNDGDIRRRPLIPADPDQLTGIGRWMYGTAIAGGDTVLANGITYLFGHATCSACECRFPLADSYEAENGPTQPIDPIVPKTDVSLDP</sequence>
<gene>
    <name evidence="2" type="ORF">ACFFTR_40030</name>
</gene>
<dbReference type="EMBL" id="JBHMCA010000065">
    <property type="protein sequence ID" value="MFB9449302.1"/>
    <property type="molecule type" value="Genomic_DNA"/>
</dbReference>
<feature type="region of interest" description="Disordered" evidence="1">
    <location>
        <begin position="263"/>
        <end position="283"/>
    </location>
</feature>
<dbReference type="RefSeq" id="WP_223103438.1">
    <property type="nucleotide sequence ID" value="NZ_CP061913.1"/>
</dbReference>
<organism evidence="2 3">
    <name type="scientific">Dactylosporangium vinaceum</name>
    <dbReference type="NCBI Taxonomy" id="53362"/>
    <lineage>
        <taxon>Bacteria</taxon>
        <taxon>Bacillati</taxon>
        <taxon>Actinomycetota</taxon>
        <taxon>Actinomycetes</taxon>
        <taxon>Micromonosporales</taxon>
        <taxon>Micromonosporaceae</taxon>
        <taxon>Dactylosporangium</taxon>
    </lineage>
</organism>
<name>A0ABV5MKB4_9ACTN</name>
<dbReference type="Proteomes" id="UP001589608">
    <property type="component" value="Unassembled WGS sequence"/>
</dbReference>
<evidence type="ECO:0000313" key="3">
    <source>
        <dbReference type="Proteomes" id="UP001589608"/>
    </source>
</evidence>
<evidence type="ECO:0000313" key="2">
    <source>
        <dbReference type="EMBL" id="MFB9449302.1"/>
    </source>
</evidence>
<protein>
    <submittedName>
        <fullName evidence="2">Uncharacterized protein</fullName>
    </submittedName>
</protein>